<dbReference type="InterPro" id="IPR043502">
    <property type="entry name" value="DNA/RNA_pol_sf"/>
</dbReference>
<keyword evidence="3" id="KW-0548">Nucleotidyltransferase</keyword>
<dbReference type="PANTHER" id="PTHR34047">
    <property type="entry name" value="NUCLEAR INTRON MATURASE 1, MITOCHONDRIAL-RELATED"/>
    <property type="match status" value="1"/>
</dbReference>
<dbReference type="AlphaFoldDB" id="A0A6M3KU29"/>
<name>A0A6M3KU29_9ZZZZ</name>
<keyword evidence="3" id="KW-0695">RNA-directed DNA polymerase</keyword>
<accession>A0A6M3KU29</accession>
<dbReference type="EMBL" id="MT142535">
    <property type="protein sequence ID" value="QJA84818.1"/>
    <property type="molecule type" value="Genomic_DNA"/>
</dbReference>
<reference evidence="3" key="1">
    <citation type="submission" date="2020-03" db="EMBL/GenBank/DDBJ databases">
        <title>The deep terrestrial virosphere.</title>
        <authorList>
            <person name="Holmfeldt K."/>
            <person name="Nilsson E."/>
            <person name="Simone D."/>
            <person name="Lopez-Fernandez M."/>
            <person name="Wu X."/>
            <person name="de Brujin I."/>
            <person name="Lundin D."/>
            <person name="Andersson A."/>
            <person name="Bertilsson S."/>
            <person name="Dopson M."/>
        </authorList>
    </citation>
    <scope>NUCLEOTIDE SEQUENCE</scope>
    <source>
        <strain evidence="3">MM415A00148</strain>
        <strain evidence="2">MM415B00245</strain>
    </source>
</reference>
<evidence type="ECO:0000259" key="1">
    <source>
        <dbReference type="PROSITE" id="PS50878"/>
    </source>
</evidence>
<dbReference type="EMBL" id="MT141569">
    <property type="protein sequence ID" value="QJA67309.1"/>
    <property type="molecule type" value="Genomic_DNA"/>
</dbReference>
<dbReference type="PANTHER" id="PTHR34047:SF8">
    <property type="entry name" value="PROTEIN YKFC"/>
    <property type="match status" value="1"/>
</dbReference>
<dbReference type="Pfam" id="PF00078">
    <property type="entry name" value="RVT_1"/>
    <property type="match status" value="1"/>
</dbReference>
<dbReference type="PROSITE" id="PS50878">
    <property type="entry name" value="RT_POL"/>
    <property type="match status" value="1"/>
</dbReference>
<sequence length="200" mass="24153">MSKFYPSIDHDIMYEIIKRKIKCKDTLWLLRDIIYSYGGGKNVPIGNYTSQWFGNLYLNELDQWLKHEWKIKHYIRYCDDFVLFHNDKQLLQKMKNEIEAFIAERLQLSFSRWSIFPVTQGVDFLGYRHFPDYILLRKSTTKRVQRRLQRMPQLFRDGKISREQVRSSIASTKGWLQWANAHHLSVSLRLAELERIYETV</sequence>
<dbReference type="InterPro" id="IPR051083">
    <property type="entry name" value="GrpII_Intron_Splice-Mob/Def"/>
</dbReference>
<dbReference type="InterPro" id="IPR000477">
    <property type="entry name" value="RT_dom"/>
</dbReference>
<proteinExistence type="predicted"/>
<protein>
    <submittedName>
        <fullName evidence="3">Putative reverse transcriptase</fullName>
    </submittedName>
</protein>
<evidence type="ECO:0000313" key="2">
    <source>
        <dbReference type="EMBL" id="QJA67309.1"/>
    </source>
</evidence>
<feature type="domain" description="Reverse transcriptase" evidence="1">
    <location>
        <begin position="1"/>
        <end position="129"/>
    </location>
</feature>
<keyword evidence="3" id="KW-0808">Transferase</keyword>
<gene>
    <name evidence="3" type="ORF">MM415A00148_0036</name>
    <name evidence="2" type="ORF">MM415B00245_0015</name>
</gene>
<dbReference type="SUPFAM" id="SSF56672">
    <property type="entry name" value="DNA/RNA polymerases"/>
    <property type="match status" value="1"/>
</dbReference>
<dbReference type="CDD" id="cd01646">
    <property type="entry name" value="RT_Bac_retron_I"/>
    <property type="match status" value="1"/>
</dbReference>
<organism evidence="3">
    <name type="scientific">viral metagenome</name>
    <dbReference type="NCBI Taxonomy" id="1070528"/>
    <lineage>
        <taxon>unclassified sequences</taxon>
        <taxon>metagenomes</taxon>
        <taxon>organismal metagenomes</taxon>
    </lineage>
</organism>
<dbReference type="GO" id="GO:0003964">
    <property type="term" value="F:RNA-directed DNA polymerase activity"/>
    <property type="evidence" value="ECO:0007669"/>
    <property type="project" value="UniProtKB-KW"/>
</dbReference>
<evidence type="ECO:0000313" key="3">
    <source>
        <dbReference type="EMBL" id="QJA84818.1"/>
    </source>
</evidence>